<organism evidence="1 2">
    <name type="scientific">Pseudomonas hormoni</name>
    <dbReference type="NCBI Taxonomy" id="3093767"/>
    <lineage>
        <taxon>Bacteria</taxon>
        <taxon>Pseudomonadati</taxon>
        <taxon>Pseudomonadota</taxon>
        <taxon>Gammaproteobacteria</taxon>
        <taxon>Pseudomonadales</taxon>
        <taxon>Pseudomonadaceae</taxon>
        <taxon>Pseudomonas</taxon>
    </lineage>
</organism>
<dbReference type="RefSeq" id="WP_214377274.1">
    <property type="nucleotide sequence ID" value="NZ_CP075566.1"/>
</dbReference>
<keyword evidence="2" id="KW-1185">Reference proteome</keyword>
<protein>
    <recommendedName>
        <fullName evidence="3">Lysis protein</fullName>
    </recommendedName>
</protein>
<name>A0ABX8ERX2_9PSED</name>
<dbReference type="Proteomes" id="UP000681155">
    <property type="component" value="Chromosome"/>
</dbReference>
<gene>
    <name evidence="1" type="ORF">KJF94_15980</name>
</gene>
<sequence length="150" mass="16766">MGTLSKIILGLACACLLAFGIYSKGWHDRDLKASNDKAQELLQLNSEREEERAATQKVLNEISRNWQDYSTNSKAMAQRTIDMLRNDGIRLSVQLADSTVCNVTGSCRSVSNGNAELHPNTSRFLIEQAQRADEQVTALQQIVRRLQGEK</sequence>
<evidence type="ECO:0000313" key="1">
    <source>
        <dbReference type="EMBL" id="QVW21412.1"/>
    </source>
</evidence>
<accession>A0ABX8ERX2</accession>
<dbReference type="EMBL" id="CP075566">
    <property type="protein sequence ID" value="QVW21412.1"/>
    <property type="molecule type" value="Genomic_DNA"/>
</dbReference>
<proteinExistence type="predicted"/>
<reference evidence="1 2" key="1">
    <citation type="submission" date="2021-05" db="EMBL/GenBank/DDBJ databases">
        <title>Complete genome of the cytokinin-producing biocontrol strain Pseudomonas fluorescens G20-18.</title>
        <authorList>
            <person name="Nielsen T.K."/>
            <person name="Mekureyaw M.F."/>
            <person name="Hansen L.H."/>
            <person name="Nicolaisen M.H."/>
            <person name="Roitsch T.G."/>
            <person name="Hennessy R.C."/>
        </authorList>
    </citation>
    <scope>NUCLEOTIDE SEQUENCE [LARGE SCALE GENOMIC DNA]</scope>
    <source>
        <strain evidence="1 2">G20-18</strain>
    </source>
</reference>
<evidence type="ECO:0008006" key="3">
    <source>
        <dbReference type="Google" id="ProtNLM"/>
    </source>
</evidence>
<evidence type="ECO:0000313" key="2">
    <source>
        <dbReference type="Proteomes" id="UP000681155"/>
    </source>
</evidence>